<evidence type="ECO:0000256" key="7">
    <source>
        <dbReference type="SAM" id="Phobius"/>
    </source>
</evidence>
<keyword evidence="3" id="KW-0813">Transport</keyword>
<dbReference type="SUPFAM" id="SSF103473">
    <property type="entry name" value="MFS general substrate transporter"/>
    <property type="match status" value="1"/>
</dbReference>
<protein>
    <submittedName>
        <fullName evidence="9">SV2C protein</fullName>
    </submittedName>
</protein>
<evidence type="ECO:0000256" key="2">
    <source>
        <dbReference type="ARBA" id="ARBA00008335"/>
    </source>
</evidence>
<keyword evidence="4 7" id="KW-0812">Transmembrane</keyword>
<dbReference type="InterPro" id="IPR020846">
    <property type="entry name" value="MFS_dom"/>
</dbReference>
<evidence type="ECO:0000313" key="9">
    <source>
        <dbReference type="EMBL" id="CAH1251812.1"/>
    </source>
</evidence>
<feature type="transmembrane region" description="Helical" evidence="7">
    <location>
        <begin position="594"/>
        <end position="614"/>
    </location>
</feature>
<feature type="transmembrane region" description="Helical" evidence="7">
    <location>
        <begin position="119"/>
        <end position="139"/>
    </location>
</feature>
<feature type="transmembrane region" description="Helical" evidence="7">
    <location>
        <begin position="225"/>
        <end position="249"/>
    </location>
</feature>
<evidence type="ECO:0000256" key="4">
    <source>
        <dbReference type="ARBA" id="ARBA00022692"/>
    </source>
</evidence>
<feature type="transmembrane region" description="Helical" evidence="7">
    <location>
        <begin position="653"/>
        <end position="675"/>
    </location>
</feature>
<evidence type="ECO:0000259" key="8">
    <source>
        <dbReference type="PROSITE" id="PS50850"/>
    </source>
</evidence>
<dbReference type="AlphaFoldDB" id="A0A8J9ZC44"/>
<dbReference type="PROSITE" id="PS00217">
    <property type="entry name" value="SUGAR_TRANSPORT_2"/>
    <property type="match status" value="1"/>
</dbReference>
<comment type="subcellular location">
    <subcellularLocation>
        <location evidence="1">Membrane</location>
        <topology evidence="1">Multi-pass membrane protein</topology>
    </subcellularLocation>
</comment>
<dbReference type="GO" id="GO:0016020">
    <property type="term" value="C:membrane"/>
    <property type="evidence" value="ECO:0007669"/>
    <property type="project" value="UniProtKB-SubCell"/>
</dbReference>
<dbReference type="PANTHER" id="PTHR23511">
    <property type="entry name" value="SYNAPTIC VESICLE GLYCOPROTEIN 2"/>
    <property type="match status" value="1"/>
</dbReference>
<dbReference type="Gene3D" id="1.20.1250.20">
    <property type="entry name" value="MFS general substrate transporter like domains"/>
    <property type="match status" value="1"/>
</dbReference>
<feature type="transmembrane region" description="Helical" evidence="7">
    <location>
        <begin position="71"/>
        <end position="90"/>
    </location>
</feature>
<organism evidence="9 10">
    <name type="scientific">Branchiostoma lanceolatum</name>
    <name type="common">Common lancelet</name>
    <name type="synonym">Amphioxus lanceolatum</name>
    <dbReference type="NCBI Taxonomy" id="7740"/>
    <lineage>
        <taxon>Eukaryota</taxon>
        <taxon>Metazoa</taxon>
        <taxon>Chordata</taxon>
        <taxon>Cephalochordata</taxon>
        <taxon>Leptocardii</taxon>
        <taxon>Amphioxiformes</taxon>
        <taxon>Branchiostomatidae</taxon>
        <taxon>Branchiostoma</taxon>
    </lineage>
</organism>
<evidence type="ECO:0000256" key="3">
    <source>
        <dbReference type="ARBA" id="ARBA00022448"/>
    </source>
</evidence>
<feature type="transmembrane region" description="Helical" evidence="7">
    <location>
        <begin position="264"/>
        <end position="281"/>
    </location>
</feature>
<feature type="transmembrane region" description="Helical" evidence="7">
    <location>
        <begin position="33"/>
        <end position="51"/>
    </location>
</feature>
<keyword evidence="6 7" id="KW-0472">Membrane</keyword>
<feature type="transmembrane region" description="Helical" evidence="7">
    <location>
        <begin position="393"/>
        <end position="411"/>
    </location>
</feature>
<dbReference type="PANTHER" id="PTHR23511:SF34">
    <property type="entry name" value="SYNAPTIC VESICLE GLYCOPROTEIN 2"/>
    <property type="match status" value="1"/>
</dbReference>
<proteinExistence type="inferred from homology"/>
<sequence>MCGCLGKCRLSDVCLHHEDPSAFYTSPWLQKPALFLLYRVLFAAAVLSILLRDVLTWYGEFPDRQWAATASHWAFTVLTAHGLWSAAVCIHQSYRARRVDQQDLTGSPETLHWSLKASWVILDCSFAGAIITSILFGALLGATYDWDARNILLHVVNSVLVIIDILSVDKMADVEPERERLLDEEESTGTIFPGENSGQDSVQRRQEGATYEEAIAATGYGRFQYFLLFACGWANASDAIEILCVSFLLPSATCDLKLTTSDKGWLSGVIFAGMMIGGYVWGALADVQGRRKVLMLSLLVNGLFGLASSMANSVLFLFFRFLSGVGVGGSIPVVFAYYCEFQPKSKRGTMLSVLAASWMFGNIIAAGLAWLVIPRTYLQFSMGAMTYDSWRVFVALCTIPSLTAALLLTCMPESPKFLMEMGREKEALRVLSHVHKMNTANGKTPRQYSIRQLEVTTKKDDDKARHPRGKNAWRVRCAEIGTTFRVIGSQTVELMKPPLTSRTVVMLVIFFSVCFGYYGLWLWLPELFKRIDLYGGSPCLKSPAGINGSIPVTPANESCIPSEDVYFEGFLTAISNLPGNIFATVLMHKLGAKILLSGSLVFSGVSVFFFWFVSSKTQSLIASCAFGGISVIAFNSLDVLGAELYPTHLRSTAMGIQTGMGRIAAILGNVVFGLLVDTHCAIPLLMVAGLLVIGGLAAIKLPNTKGMELH</sequence>
<feature type="transmembrane region" description="Helical" evidence="7">
    <location>
        <begin position="293"/>
        <end position="311"/>
    </location>
</feature>
<evidence type="ECO:0000256" key="5">
    <source>
        <dbReference type="ARBA" id="ARBA00022989"/>
    </source>
</evidence>
<comment type="similarity">
    <text evidence="2">Belongs to the major facilitator superfamily.</text>
</comment>
<dbReference type="InterPro" id="IPR005829">
    <property type="entry name" value="Sugar_transporter_CS"/>
</dbReference>
<dbReference type="FunFam" id="1.20.1250.20:FF:000232">
    <property type="entry name" value="Organic cation/carnitine transporter 7"/>
    <property type="match status" value="1"/>
</dbReference>
<dbReference type="PROSITE" id="PS50850">
    <property type="entry name" value="MFS"/>
    <property type="match status" value="1"/>
</dbReference>
<name>A0A8J9ZC44_BRALA</name>
<feature type="transmembrane region" description="Helical" evidence="7">
    <location>
        <begin position="317"/>
        <end position="339"/>
    </location>
</feature>
<reference evidence="9" key="1">
    <citation type="submission" date="2022-01" db="EMBL/GenBank/DDBJ databases">
        <authorList>
            <person name="Braso-Vives M."/>
        </authorList>
    </citation>
    <scope>NUCLEOTIDE SEQUENCE</scope>
</reference>
<evidence type="ECO:0000256" key="1">
    <source>
        <dbReference type="ARBA" id="ARBA00004141"/>
    </source>
</evidence>
<evidence type="ECO:0000256" key="6">
    <source>
        <dbReference type="ARBA" id="ARBA00023136"/>
    </source>
</evidence>
<dbReference type="EMBL" id="OV696704">
    <property type="protein sequence ID" value="CAH1251812.1"/>
    <property type="molecule type" value="Genomic_DNA"/>
</dbReference>
<feature type="transmembrane region" description="Helical" evidence="7">
    <location>
        <begin position="151"/>
        <end position="168"/>
    </location>
</feature>
<evidence type="ECO:0000313" key="10">
    <source>
        <dbReference type="Proteomes" id="UP000838412"/>
    </source>
</evidence>
<feature type="transmembrane region" description="Helical" evidence="7">
    <location>
        <begin position="620"/>
        <end position="641"/>
    </location>
</feature>
<feature type="transmembrane region" description="Helical" evidence="7">
    <location>
        <begin position="351"/>
        <end position="373"/>
    </location>
</feature>
<dbReference type="InterPro" id="IPR005828">
    <property type="entry name" value="MFS_sugar_transport-like"/>
</dbReference>
<dbReference type="Pfam" id="PF00083">
    <property type="entry name" value="Sugar_tr"/>
    <property type="match status" value="1"/>
</dbReference>
<dbReference type="InterPro" id="IPR036259">
    <property type="entry name" value="MFS_trans_sf"/>
</dbReference>
<gene>
    <name evidence="9" type="primary">SV2C</name>
    <name evidence="9" type="ORF">BLAG_LOCUS12085</name>
</gene>
<keyword evidence="5 7" id="KW-1133">Transmembrane helix</keyword>
<feature type="transmembrane region" description="Helical" evidence="7">
    <location>
        <begin position="504"/>
        <end position="524"/>
    </location>
</feature>
<feature type="transmembrane region" description="Helical" evidence="7">
    <location>
        <begin position="681"/>
        <end position="699"/>
    </location>
</feature>
<feature type="domain" description="Major facilitator superfamily (MFS) profile" evidence="8">
    <location>
        <begin position="227"/>
        <end position="706"/>
    </location>
</feature>
<keyword evidence="10" id="KW-1185">Reference proteome</keyword>
<dbReference type="GO" id="GO:0022857">
    <property type="term" value="F:transmembrane transporter activity"/>
    <property type="evidence" value="ECO:0007669"/>
    <property type="project" value="InterPro"/>
</dbReference>
<dbReference type="OrthoDB" id="3936150at2759"/>
<dbReference type="Proteomes" id="UP000838412">
    <property type="component" value="Chromosome 19"/>
</dbReference>
<accession>A0A8J9ZC44</accession>